<accession>A0A2W2E9W2</accession>
<evidence type="ECO:0000313" key="3">
    <source>
        <dbReference type="Proteomes" id="UP000249304"/>
    </source>
</evidence>
<keyword evidence="3" id="KW-1185">Reference proteome</keyword>
<evidence type="ECO:0000259" key="1">
    <source>
        <dbReference type="Pfam" id="PF21806"/>
    </source>
</evidence>
<reference evidence="2 3" key="1">
    <citation type="submission" date="2018-01" db="EMBL/GenBank/DDBJ databases">
        <title>Draft genome sequence of Nonomuraea sp. KC333.</title>
        <authorList>
            <person name="Sahin N."/>
            <person name="Saygin H."/>
            <person name="Ay H."/>
        </authorList>
    </citation>
    <scope>NUCLEOTIDE SEQUENCE [LARGE SCALE GENOMIC DNA]</scope>
    <source>
        <strain evidence="2 3">KC333</strain>
    </source>
</reference>
<dbReference type="OrthoDB" id="3436275at2"/>
<dbReference type="AlphaFoldDB" id="A0A2W2E9W2"/>
<organism evidence="2 3">
    <name type="scientific">Nonomuraea aridisoli</name>
    <dbReference type="NCBI Taxonomy" id="2070368"/>
    <lineage>
        <taxon>Bacteria</taxon>
        <taxon>Bacillati</taxon>
        <taxon>Actinomycetota</taxon>
        <taxon>Actinomycetes</taxon>
        <taxon>Streptosporangiales</taxon>
        <taxon>Streptosporangiaceae</taxon>
        <taxon>Nonomuraea</taxon>
    </lineage>
</organism>
<protein>
    <recommendedName>
        <fullName evidence="1">DUF6879 domain-containing protein</fullName>
    </recommendedName>
</protein>
<comment type="caution">
    <text evidence="2">The sequence shown here is derived from an EMBL/GenBank/DDBJ whole genome shotgun (WGS) entry which is preliminary data.</text>
</comment>
<dbReference type="EMBL" id="POUD01000332">
    <property type="protein sequence ID" value="PZG06267.1"/>
    <property type="molecule type" value="Genomic_DNA"/>
</dbReference>
<sequence>MNDVLNRVRSAPGTTMDAAEYGADFARAFAAKSGIVWKLERAQHFDEGDLPSYLAMVAGDWDRAIELAEQMRPGFREDNPDRMDFRRIRVVEEPLTPYLRWELELLAMRAEEGENSRVVPASAVRSYESAGPVPELVLFGPELLYEVLYDETGRHTGARRITDREVIEPCVAILAGLFDQSEDLRAYRTRTKAV</sequence>
<dbReference type="InterPro" id="IPR049244">
    <property type="entry name" value="DUF6879"/>
</dbReference>
<dbReference type="Pfam" id="PF21806">
    <property type="entry name" value="DUF6879"/>
    <property type="match status" value="1"/>
</dbReference>
<feature type="domain" description="DUF6879" evidence="1">
    <location>
        <begin position="23"/>
        <end position="188"/>
    </location>
</feature>
<gene>
    <name evidence="2" type="ORF">C1J01_42575</name>
</gene>
<name>A0A2W2E9W2_9ACTN</name>
<evidence type="ECO:0000313" key="2">
    <source>
        <dbReference type="EMBL" id="PZG06267.1"/>
    </source>
</evidence>
<proteinExistence type="predicted"/>
<dbReference type="Proteomes" id="UP000249304">
    <property type="component" value="Unassembled WGS sequence"/>
</dbReference>
<dbReference type="RefSeq" id="WP_111184734.1">
    <property type="nucleotide sequence ID" value="NZ_POUD01000332.1"/>
</dbReference>